<proteinExistence type="predicted"/>
<dbReference type="InterPro" id="IPR007110">
    <property type="entry name" value="Ig-like_dom"/>
</dbReference>
<name>A0A6N8J7F5_9BACT</name>
<dbReference type="OrthoDB" id="599464at2"/>
<dbReference type="Gene3D" id="2.60.40.1830">
    <property type="entry name" value="Phage tail base-plate Siphoviridae RBP, head domain"/>
    <property type="match status" value="26"/>
</dbReference>
<dbReference type="InterPro" id="IPR013783">
    <property type="entry name" value="Ig-like_fold"/>
</dbReference>
<feature type="domain" description="Ig-like" evidence="1">
    <location>
        <begin position="2821"/>
        <end position="2961"/>
    </location>
</feature>
<gene>
    <name evidence="2" type="ORF">GO495_11200</name>
</gene>
<organism evidence="2 3">
    <name type="scientific">Chitinophaga oryziterrae</name>
    <dbReference type="NCBI Taxonomy" id="1031224"/>
    <lineage>
        <taxon>Bacteria</taxon>
        <taxon>Pseudomonadati</taxon>
        <taxon>Bacteroidota</taxon>
        <taxon>Chitinophagia</taxon>
        <taxon>Chitinophagales</taxon>
        <taxon>Chitinophagaceae</taxon>
        <taxon>Chitinophaga</taxon>
    </lineage>
</organism>
<evidence type="ECO:0000313" key="2">
    <source>
        <dbReference type="EMBL" id="MVT41150.1"/>
    </source>
</evidence>
<evidence type="ECO:0000313" key="3">
    <source>
        <dbReference type="Proteomes" id="UP000468388"/>
    </source>
</evidence>
<dbReference type="RefSeq" id="WP_157299759.1">
    <property type="nucleotide sequence ID" value="NZ_WRXO01000002.1"/>
</dbReference>
<dbReference type="SMART" id="SM00089">
    <property type="entry name" value="PKD"/>
    <property type="match status" value="4"/>
</dbReference>
<evidence type="ECO:0000259" key="1">
    <source>
        <dbReference type="PROSITE" id="PS50835"/>
    </source>
</evidence>
<comment type="caution">
    <text evidence="2">The sequence shown here is derived from an EMBL/GenBank/DDBJ whole genome shotgun (WGS) entry which is preliminary data.</text>
</comment>
<reference evidence="2 3" key="1">
    <citation type="submission" date="2019-12" db="EMBL/GenBank/DDBJ databases">
        <title>The draft genomic sequence of strain Chitinophaga oryziterrae JCM 16595.</title>
        <authorList>
            <person name="Zhang X."/>
        </authorList>
    </citation>
    <scope>NUCLEOTIDE SEQUENCE [LARGE SCALE GENOMIC DNA]</scope>
    <source>
        <strain evidence="2 3">JCM 16595</strain>
    </source>
</reference>
<sequence>MEKTLPTRGYKLIISLLLLLLAFKPPGMATPECPIITGTFPFANGTTVSTAYDGWYLDASKVVSPGYFAVKSNRIMAENLGGEGVWYSNVFSVAGYTDFQAAVKITAEGNQNSSEYVKIYYKINGGAETLLDQRTGNFGTIDFTSPVLTGNTIQLVVRIYDYNNGSSQTSKYYIEQYRVFREKGPCGSAISVTAAAGNSGILTCANASLTLSASSTATGVTYSWTGPNSFTSTAQNPVISTAGTYTVVGTSTAGSGSATVVVTENKTAPDISATGGSLACFTSVTLNANTSVANATYSWTGPGSFTSTTKNPVVTTAGTYTVTVKNPVNGCTASQSVTVASGTASQTDFWVEDFTLSDGVTTDNGTTSWTSTKPTSSSLFSVLSNSFRTSGTGLADGVWSSAVVNIAGKTNVKVSADCRSAVLNSSVVMNSSGDLMDYLRFYYKLNGGAEVLFAEKDGTINNHSTTYTNVSLSGLSGNTLQIIVRGRATGTDEFYYFDNVKMAGVDPAVTLTTAVSRTVTCANSAQITVTPSGTVSSYAWTGPNGFTSTAQNPTVTAGGQYVVTATLPSGCTVSASVTVAEDKAAPDLSASGGSFGCLTSIVINASSSIANPQYSWTGPNGFTSTLKNPTVSTAGTYTVTVTNPANGCTATQSVQVAAGVGTPSAFWWEDFTLANGTVVDNGATSWSVVNTASGTYSVQNNEFKVSYSDVGVGVWNSAVIDISGKKNVIISVDLRSEVTSGKSFETDDYIRVYYKLDGGAETLVYEDLAGIGNTTTGIASISINSAALNGSTLQVVIKTANSDVSEIYYFDNVKLTGTDIANVNATATVSGPLTCSTTSVTLAGSSTVPGVTYSWTGPNSFTSALQNPVVTAAGAYTLKVTAPGSGCTANATATVIQNITVPNLSITKPDTLTCTKTAVNLVAASTTTSAIVTWTGFAARQKTVSAGAPGKYYVTATDTISGCTKLDSVTVIQNVTVPNLTKTTPAALSCTTTSVNLTAASTTTGATITWTGFPAGQNPVSVTAAGKYYVTASTTNGCSKKDSVTVTQDITVPNLTITAPAALSCTVTSVNLTAASATTGATITWTGFAAGQNPVSVTAPGKYYVTATSANGCTKKDSVTVTQNVTLPNLTKTTPAALGCTTTSVSLTAASTTTGATITWTGFPAGQNPVSVSTPGKYYVTAGTANGCTAKDSVTVTQDLTKPNLSIVTPGTFSCNTASVSLTANTSTANTTITWTGFTTGQNSVTVYAPGKYYVTARNTVTGCISTDSVTLVQENITPNLTLSPTSGTLNCNVPYLYLTASTTTPNATITWSGFSPGQTTIMIFDPGTYYVTVRTASGCVNTDSVKVIQDYGRGNMKVQPPGIISCVSPFASLNVTGTDPGAVITWAGFQSGLNPVAVNDPGTYYVTVRGANGCLTTDSVKVLQDVSKPLITITQAGALSCSSISVNLTATSAADASTITWAGNAAGQNTITVYDPGTYYVTVRGGNGCINTDSTKVIPDTIKPTLTVTLPDTLSCSKFTANLTAATTTPGAVITWGGFAAGQNPVTISTPGTYYVSVRGTNGCLKTDSVKVVQNLKGPDLSIAQPDILTCSKVTVTLSATTATTGATITWAGFAAGQNVVTVSAPGKYYVTVRTNTGCTTLDSVTVIQDITKPNLTTTKPANLTCATTSVNLTAASTTTGAIITWTGFTTGQNPVSVSAPGKYYVTARSATGCTTIDSVTVIQDLVKPNLTTTTPAILTCGTTSVNLTAASTTTGAIITWTGFPAGQNPVSVSAPGKYYVTARSTTGCSAMDSVTVTQDITKPNLTTTAPATLTCATTSVSLNATSATAGTTITWTGFAAGQNPVSVSAPGKYYVTARSTTGCSTIDSVTVTQDITKPNLTTTAPATLTCTTVSVNLTAASTTTGAIITWTGFAAGQNPVSVSAPGKYYVTARSTTGCSTIDSVTVTQDITKPNLTTTAPATLTCATTSVSLNATSATTGTTITWTGFAAGQNPVSVSAPGKYYVTARSTTGCSTIDSVTVTQDIIKPNLTTTAPATLTCSTVSVNLTAASTTTGAIITWTGFAAGQNPVSVSAPGKYYVTARSTTGCSTIDSVTVTQDITKPNLTTTAPATLTCSTVSVNLTAASTTAGATITWTGFAAGQNPVSVSAPGKYYVTARSTTGCSKIDSVTVTQDITKPNLTTTAPATLTCATTSVNLTAASTTTSATITWTGFAAGQNPVSVSAPGKYYVTARSTTGCSTIDSVTVTQDIIKPNLTTTAPATLTCSTVSVNLTAASTTTGAIITWTGFAAGQNPVSVSAPGKYYVTARSTTGCSTIDSVTVTQDITKPNLTTTAPATLTCSTVSVNLTAASTTTGAIITWTGFAAGQNPVSVSAPGKYYVTARSTTGCSTIDSVTVTQDITKPNLTTTAPATLTCSTVSVNLTAASTTTGAIITWTGFAAGQNPVSVSAPGKYYVTARSTTGCSTIDSVTVTQDITKPNLTTTAPATLTCSTVSVNLTAASSTTGATITWTGFAAGQNPVSVSAPGKYYVTARSTTGCSTIDSVTVTQDITKPNLTTTAPATLTCSTVSVNLTAASTTTGAIITWTGFAAGQNPVSVSAPGKYYVTARSTTGCSTIDSVTVTQDITKPNLTTTAPATLTCATVSVNLTAASATTGATITWTGFAAGQNPVSISAPGKYYVTARSTTGCSTIDSVTVTQDITKPNLTTTAPATLTCSTVSVNLTAASSTTGATITWTGFAAGQNPVSVSAPGKYYVTARSTTGCSTIDSVTVTQDITKPNLTTTAPATLTCATTSVNLTAASTTTGATITWTGFAAGLNPVSVSAPGKYYVTARSTTGCSTIDSVTVSQNVAVPDLSITAPVMLTCQVSQVNLNATSATPNVTFTWTGFTAGQNPVIASTPTEYYVTVKSNVNGCTKIDSVAVTRNITAPAGVTAGNGGAITCTKTSTTITASSSTSGVSYAWTGPGSFTSTSATATVTTAGTYSLVVVNTANGCSVSANTAVAKNITPPVTVINPPTATLSPLSFDILTARSVTGASYKWTLTSDDVNWTIAAGATSTTLTYMSGEEGSTGTFKLKVTDNTNGCSDSTQLALTVPVSTTMAIATPAIAEARVSSIEPVIEYNAYPNPFTDKAYITFKSPVTTKVTVEVFGYSGSPERVLFNDQARAGESYKLVFNPADLPSGIHYCVIRTNGKVYTTRLLLVR</sequence>
<dbReference type="InterPro" id="IPR022409">
    <property type="entry name" value="PKD/Chitinase_dom"/>
</dbReference>
<dbReference type="EMBL" id="WRXO01000002">
    <property type="protein sequence ID" value="MVT41150.1"/>
    <property type="molecule type" value="Genomic_DNA"/>
</dbReference>
<dbReference type="PROSITE" id="PS50835">
    <property type="entry name" value="IG_LIKE"/>
    <property type="match status" value="2"/>
</dbReference>
<dbReference type="Gene3D" id="2.60.40.10">
    <property type="entry name" value="Immunoglobulins"/>
    <property type="match status" value="5"/>
</dbReference>
<dbReference type="Proteomes" id="UP000468388">
    <property type="component" value="Unassembled WGS sequence"/>
</dbReference>
<protein>
    <recommendedName>
        <fullName evidence="1">Ig-like domain-containing protein</fullName>
    </recommendedName>
</protein>
<feature type="domain" description="Ig-like" evidence="1">
    <location>
        <begin position="1094"/>
        <end position="1234"/>
    </location>
</feature>
<accession>A0A6N8J7F5</accession>
<keyword evidence="3" id="KW-1185">Reference proteome</keyword>